<evidence type="ECO:0000256" key="4">
    <source>
        <dbReference type="ARBA" id="ARBA00022840"/>
    </source>
</evidence>
<dbReference type="SUPFAM" id="SSF55060">
    <property type="entry name" value="GHMP Kinase, C-terminal domain"/>
    <property type="match status" value="1"/>
</dbReference>
<evidence type="ECO:0000313" key="7">
    <source>
        <dbReference type="EMBL" id="ANV97632.1"/>
    </source>
</evidence>
<dbReference type="GO" id="GO:0005524">
    <property type="term" value="F:ATP binding"/>
    <property type="evidence" value="ECO:0007669"/>
    <property type="project" value="UniProtKB-KW"/>
</dbReference>
<evidence type="ECO:0000313" key="8">
    <source>
        <dbReference type="Proteomes" id="UP000092884"/>
    </source>
</evidence>
<gene>
    <name evidence="7" type="ORF">BBW65_01890</name>
</gene>
<feature type="domain" description="GHMP kinase N-terminal" evidence="6">
    <location>
        <begin position="61"/>
        <end position="140"/>
    </location>
</feature>
<dbReference type="InterPro" id="IPR014721">
    <property type="entry name" value="Ribsml_uS5_D2-typ_fold_subgr"/>
</dbReference>
<keyword evidence="4" id="KW-0067">ATP-binding</keyword>
<dbReference type="NCBIfam" id="TIGR00154">
    <property type="entry name" value="ispE"/>
    <property type="match status" value="1"/>
</dbReference>
<dbReference type="Pfam" id="PF00288">
    <property type="entry name" value="GHMP_kinases_N"/>
    <property type="match status" value="1"/>
</dbReference>
<dbReference type="Gene3D" id="3.30.230.10">
    <property type="match status" value="1"/>
</dbReference>
<dbReference type="EC" id="2.7.1.148" evidence="5"/>
<name>A0A1B1U4I9_9HELI</name>
<dbReference type="InterPro" id="IPR004424">
    <property type="entry name" value="IspE"/>
</dbReference>
<dbReference type="GO" id="GO:0016114">
    <property type="term" value="P:terpenoid biosynthetic process"/>
    <property type="evidence" value="ECO:0007669"/>
    <property type="project" value="UniProtKB-UniRule"/>
</dbReference>
<evidence type="ECO:0000256" key="3">
    <source>
        <dbReference type="ARBA" id="ARBA00022777"/>
    </source>
</evidence>
<dbReference type="Proteomes" id="UP000092884">
    <property type="component" value="Chromosome"/>
</dbReference>
<proteinExistence type="predicted"/>
<dbReference type="InterPro" id="IPR006204">
    <property type="entry name" value="GHMP_kinase_N_dom"/>
</dbReference>
<dbReference type="NCBIfam" id="NF003216">
    <property type="entry name" value="PRK04181.1"/>
    <property type="match status" value="1"/>
</dbReference>
<reference evidence="8" key="1">
    <citation type="submission" date="2016-07" db="EMBL/GenBank/DDBJ databases">
        <authorList>
            <person name="Florea S."/>
            <person name="Webb J.S."/>
            <person name="Jaromczyk J."/>
            <person name="Schardl C.L."/>
        </authorList>
    </citation>
    <scope>NUCLEOTIDE SEQUENCE [LARGE SCALE GENOMIC DNA]</scope>
    <source>
        <strain evidence="8">MIT 01-6242</strain>
    </source>
</reference>
<dbReference type="Gene3D" id="3.30.70.890">
    <property type="entry name" value="GHMP kinase, C-terminal domain"/>
    <property type="match status" value="1"/>
</dbReference>
<evidence type="ECO:0000259" key="6">
    <source>
        <dbReference type="Pfam" id="PF00288"/>
    </source>
</evidence>
<dbReference type="PANTHER" id="PTHR43527:SF2">
    <property type="entry name" value="4-DIPHOSPHOCYTIDYL-2-C-METHYL-D-ERYTHRITOL KINASE, CHLOROPLASTIC"/>
    <property type="match status" value="1"/>
</dbReference>
<evidence type="ECO:0000256" key="2">
    <source>
        <dbReference type="ARBA" id="ARBA00022741"/>
    </source>
</evidence>
<evidence type="ECO:0000256" key="5">
    <source>
        <dbReference type="NCBIfam" id="TIGR00154"/>
    </source>
</evidence>
<dbReference type="RefSeq" id="WP_066338946.1">
    <property type="nucleotide sequence ID" value="NZ_CP016503.1"/>
</dbReference>
<dbReference type="AlphaFoldDB" id="A0A1B1U4I9"/>
<keyword evidence="3 7" id="KW-0418">Kinase</keyword>
<keyword evidence="1" id="KW-0808">Transferase</keyword>
<dbReference type="EMBL" id="CP016503">
    <property type="protein sequence ID" value="ANV97632.1"/>
    <property type="molecule type" value="Genomic_DNA"/>
</dbReference>
<dbReference type="SUPFAM" id="SSF54211">
    <property type="entry name" value="Ribosomal protein S5 domain 2-like"/>
    <property type="match status" value="1"/>
</dbReference>
<organism evidence="7 8">
    <name type="scientific">Helicobacter enhydrae</name>
    <dbReference type="NCBI Taxonomy" id="222136"/>
    <lineage>
        <taxon>Bacteria</taxon>
        <taxon>Pseudomonadati</taxon>
        <taxon>Campylobacterota</taxon>
        <taxon>Epsilonproteobacteria</taxon>
        <taxon>Campylobacterales</taxon>
        <taxon>Helicobacteraceae</taxon>
        <taxon>Helicobacter</taxon>
    </lineage>
</organism>
<sequence>MRIYPKINIFLNVLGANDEGMHRILSRFVLAYGALYDEMEVRWGGDAFEICGEFDCVMQDNLIFKAKEEFAKSFPAYAQEVEGCRIEVCKRIPCGAGLGGGSANAGAFLTHIASYFGIEYLEILQVAQRVGSDVSFFVSGFESANVCGVGGEVGEFVEPIYEYEIFTPPFACATGSVYRAFDTHCGGNRVAKIEWLNLSTSELLHRFVAQELNDLYLPACRIYPQLLEVAQDLGDGWFFSGSGSSFFRMKR</sequence>
<dbReference type="InterPro" id="IPR020568">
    <property type="entry name" value="Ribosomal_Su5_D2-typ_SF"/>
</dbReference>
<keyword evidence="2" id="KW-0547">Nucleotide-binding</keyword>
<dbReference type="InterPro" id="IPR036554">
    <property type="entry name" value="GHMP_kinase_C_sf"/>
</dbReference>
<dbReference type="GO" id="GO:0050515">
    <property type="term" value="F:4-(cytidine 5'-diphospho)-2-C-methyl-D-erythritol kinase activity"/>
    <property type="evidence" value="ECO:0007669"/>
    <property type="project" value="UniProtKB-UniRule"/>
</dbReference>
<evidence type="ECO:0000256" key="1">
    <source>
        <dbReference type="ARBA" id="ARBA00022679"/>
    </source>
</evidence>
<dbReference type="PANTHER" id="PTHR43527">
    <property type="entry name" value="4-DIPHOSPHOCYTIDYL-2-C-METHYL-D-ERYTHRITOL KINASE, CHLOROPLASTIC"/>
    <property type="match status" value="1"/>
</dbReference>
<dbReference type="OrthoDB" id="9809438at2"/>
<keyword evidence="8" id="KW-1185">Reference proteome</keyword>
<protein>
    <recommendedName>
        <fullName evidence="5">4-(cytidine 5'-diphospho)-2-C-methyl-D-erythritol kinase</fullName>
        <ecNumber evidence="5">2.7.1.148</ecNumber>
    </recommendedName>
</protein>
<accession>A0A1B1U4I9</accession>
<dbReference type="KEGG" id="het:BBW65_01890"/>
<dbReference type="STRING" id="222136.BBW65_01890"/>
<dbReference type="PIRSF" id="PIRSF010376">
    <property type="entry name" value="IspE"/>
    <property type="match status" value="1"/>
</dbReference>